<gene>
    <name evidence="2" type="ORF">ALEPTO_LOCUS7942</name>
</gene>
<feature type="compositionally biased region" description="Basic and acidic residues" evidence="1">
    <location>
        <begin position="151"/>
        <end position="162"/>
    </location>
</feature>
<feature type="region of interest" description="Disordered" evidence="1">
    <location>
        <begin position="146"/>
        <end position="169"/>
    </location>
</feature>
<organism evidence="2 3">
    <name type="scientific">Ambispora leptoticha</name>
    <dbReference type="NCBI Taxonomy" id="144679"/>
    <lineage>
        <taxon>Eukaryota</taxon>
        <taxon>Fungi</taxon>
        <taxon>Fungi incertae sedis</taxon>
        <taxon>Mucoromycota</taxon>
        <taxon>Glomeromycotina</taxon>
        <taxon>Glomeromycetes</taxon>
        <taxon>Archaeosporales</taxon>
        <taxon>Ambisporaceae</taxon>
        <taxon>Ambispora</taxon>
    </lineage>
</organism>
<sequence length="544" mass="64973">MTAVLRNTNLLSYKIPDDEKTHEYFKKVEARYWQLKQYLDFRLKADASILLWSTVYNDWKQDLYNICDTFEDVQSCEKFYNEFYQRNIDLQFAERRRLLESTIFSERKFTEFLEASSKKRIGEDIEDASSEEKRVRHNEYNVDDFVPELPQNRDAEESKDNETFDLPNNQEEGVEYDDEVKNLLDESEIHLQEFYTILTDFKTYQREVKNILSENGIMDLSPSSEFVLLHLEETKYVTLIKKVFEPIDKIFPEEAYEFLINFFSERLSEKQWEEKIESLMELDSNQTKFIIKLKRLIIETLPIFFDSYKLMSDNPLKNKEMTEEEYMNTYIHPVLKKALLRFSDIRYCMFRNKAIKASTYRKSVMNQKGSADQADGISYTSNQQNSYEISVTEGSRPYVTEKNKDTCDFIQNARAAKDMINFVIKQEVLHKRPLPSDFRTFMVQVYEFNLRFYFMDYLTQYCIFELEACEIPTDWKETLQFTSFYRAIVIWALLVGEADKKFQESRNKRSSRLSNCHNLRKLLKLSHNKDRGGAKKDMIMTKPI</sequence>
<dbReference type="EMBL" id="CAJVPS010003927">
    <property type="protein sequence ID" value="CAG8596480.1"/>
    <property type="molecule type" value="Genomic_DNA"/>
</dbReference>
<evidence type="ECO:0000313" key="2">
    <source>
        <dbReference type="EMBL" id="CAG8596480.1"/>
    </source>
</evidence>
<name>A0A9N9CDG2_9GLOM</name>
<reference evidence="2" key="1">
    <citation type="submission" date="2021-06" db="EMBL/GenBank/DDBJ databases">
        <authorList>
            <person name="Kallberg Y."/>
            <person name="Tangrot J."/>
            <person name="Rosling A."/>
        </authorList>
    </citation>
    <scope>NUCLEOTIDE SEQUENCE</scope>
    <source>
        <strain evidence="2">FL130A</strain>
    </source>
</reference>
<accession>A0A9N9CDG2</accession>
<evidence type="ECO:0000256" key="1">
    <source>
        <dbReference type="SAM" id="MobiDB-lite"/>
    </source>
</evidence>
<dbReference type="OrthoDB" id="2429015at2759"/>
<evidence type="ECO:0000313" key="3">
    <source>
        <dbReference type="Proteomes" id="UP000789508"/>
    </source>
</evidence>
<keyword evidence="3" id="KW-1185">Reference proteome</keyword>
<dbReference type="Proteomes" id="UP000789508">
    <property type="component" value="Unassembled WGS sequence"/>
</dbReference>
<proteinExistence type="predicted"/>
<protein>
    <submittedName>
        <fullName evidence="2">9915_t:CDS:1</fullName>
    </submittedName>
</protein>
<dbReference type="AlphaFoldDB" id="A0A9N9CDG2"/>
<comment type="caution">
    <text evidence="2">The sequence shown here is derived from an EMBL/GenBank/DDBJ whole genome shotgun (WGS) entry which is preliminary data.</text>
</comment>